<organism evidence="2 3">
    <name type="scientific">Setomelanomma holmii</name>
    <dbReference type="NCBI Taxonomy" id="210430"/>
    <lineage>
        <taxon>Eukaryota</taxon>
        <taxon>Fungi</taxon>
        <taxon>Dikarya</taxon>
        <taxon>Ascomycota</taxon>
        <taxon>Pezizomycotina</taxon>
        <taxon>Dothideomycetes</taxon>
        <taxon>Pleosporomycetidae</taxon>
        <taxon>Pleosporales</taxon>
        <taxon>Pleosporineae</taxon>
        <taxon>Phaeosphaeriaceae</taxon>
        <taxon>Setomelanomma</taxon>
    </lineage>
</organism>
<dbReference type="Proteomes" id="UP000799777">
    <property type="component" value="Unassembled WGS sequence"/>
</dbReference>
<dbReference type="AlphaFoldDB" id="A0A9P4H0M8"/>
<reference evidence="2" key="1">
    <citation type="journal article" date="2020" name="Stud. Mycol.">
        <title>101 Dothideomycetes genomes: a test case for predicting lifestyles and emergence of pathogens.</title>
        <authorList>
            <person name="Haridas S."/>
            <person name="Albert R."/>
            <person name="Binder M."/>
            <person name="Bloem J."/>
            <person name="Labutti K."/>
            <person name="Salamov A."/>
            <person name="Andreopoulos B."/>
            <person name="Baker S."/>
            <person name="Barry K."/>
            <person name="Bills G."/>
            <person name="Bluhm B."/>
            <person name="Cannon C."/>
            <person name="Castanera R."/>
            <person name="Culley D."/>
            <person name="Daum C."/>
            <person name="Ezra D."/>
            <person name="Gonzalez J."/>
            <person name="Henrissat B."/>
            <person name="Kuo A."/>
            <person name="Liang C."/>
            <person name="Lipzen A."/>
            <person name="Lutzoni F."/>
            <person name="Magnuson J."/>
            <person name="Mondo S."/>
            <person name="Nolan M."/>
            <person name="Ohm R."/>
            <person name="Pangilinan J."/>
            <person name="Park H.-J."/>
            <person name="Ramirez L."/>
            <person name="Alfaro M."/>
            <person name="Sun H."/>
            <person name="Tritt A."/>
            <person name="Yoshinaga Y."/>
            <person name="Zwiers L.-H."/>
            <person name="Turgeon B."/>
            <person name="Goodwin S."/>
            <person name="Spatafora J."/>
            <person name="Crous P."/>
            <person name="Grigoriev I."/>
        </authorList>
    </citation>
    <scope>NUCLEOTIDE SEQUENCE</scope>
    <source>
        <strain evidence="2">CBS 110217</strain>
    </source>
</reference>
<evidence type="ECO:0000313" key="3">
    <source>
        <dbReference type="Proteomes" id="UP000799777"/>
    </source>
</evidence>
<dbReference type="OrthoDB" id="3792161at2759"/>
<keyword evidence="1" id="KW-0472">Membrane</keyword>
<comment type="caution">
    <text evidence="2">The sequence shown here is derived from an EMBL/GenBank/DDBJ whole genome shotgun (WGS) entry which is preliminary data.</text>
</comment>
<keyword evidence="3" id="KW-1185">Reference proteome</keyword>
<sequence>MAQPTTDRDTPSGLLQAWTTFSTSWQKRKAQTPMYLRLGMSFSELLATSSAMAVLAGLIHIVVQNIDETYEIIGRRARSPYAPSNSVLSLITASLLLFVWHVWLGRLSYSAIMEQDVDESGNEKGETTRRISWGRVLGRIVVPMLLLSLGVHFAFQLAQRLITPTPFVTSNVNDAKEIEMELKSII</sequence>
<feature type="transmembrane region" description="Helical" evidence="1">
    <location>
        <begin position="136"/>
        <end position="155"/>
    </location>
</feature>
<keyword evidence="1" id="KW-1133">Transmembrane helix</keyword>
<feature type="transmembrane region" description="Helical" evidence="1">
    <location>
        <begin position="86"/>
        <end position="104"/>
    </location>
</feature>
<protein>
    <submittedName>
        <fullName evidence="2">Uncharacterized protein</fullName>
    </submittedName>
</protein>
<proteinExistence type="predicted"/>
<keyword evidence="1" id="KW-0812">Transmembrane</keyword>
<accession>A0A9P4H0M8</accession>
<gene>
    <name evidence="2" type="ORF">EK21DRAFT_75926</name>
</gene>
<name>A0A9P4H0M8_9PLEO</name>
<feature type="transmembrane region" description="Helical" evidence="1">
    <location>
        <begin position="45"/>
        <end position="66"/>
    </location>
</feature>
<evidence type="ECO:0000313" key="2">
    <source>
        <dbReference type="EMBL" id="KAF2025661.1"/>
    </source>
</evidence>
<evidence type="ECO:0000256" key="1">
    <source>
        <dbReference type="SAM" id="Phobius"/>
    </source>
</evidence>
<dbReference type="EMBL" id="ML978260">
    <property type="protein sequence ID" value="KAF2025661.1"/>
    <property type="molecule type" value="Genomic_DNA"/>
</dbReference>